<feature type="region of interest" description="Disordered" evidence="1">
    <location>
        <begin position="1"/>
        <end position="29"/>
    </location>
</feature>
<dbReference type="GO" id="GO:0043812">
    <property type="term" value="F:phosphatidylinositol-4-phosphate phosphatase activity"/>
    <property type="evidence" value="ECO:0007669"/>
    <property type="project" value="TreeGrafter"/>
</dbReference>
<dbReference type="PROSITE" id="PS50275">
    <property type="entry name" value="SAC"/>
    <property type="match status" value="1"/>
</dbReference>
<dbReference type="Pfam" id="PF12456">
    <property type="entry name" value="hSac2"/>
    <property type="match status" value="1"/>
</dbReference>
<dbReference type="InterPro" id="IPR034753">
    <property type="entry name" value="hSac2"/>
</dbReference>
<proteinExistence type="predicted"/>
<reference evidence="5 6" key="1">
    <citation type="submission" date="2018-08" db="EMBL/GenBank/DDBJ databases">
        <title>Genome and evolution of the arbuscular mycorrhizal fungus Diversispora epigaea (formerly Glomus versiforme) and its bacterial endosymbionts.</title>
        <authorList>
            <person name="Sun X."/>
            <person name="Fei Z."/>
            <person name="Harrison M."/>
        </authorList>
    </citation>
    <scope>NUCLEOTIDE SEQUENCE [LARGE SCALE GENOMIC DNA]</scope>
    <source>
        <strain evidence="5 6">IT104</strain>
    </source>
</reference>
<dbReference type="Pfam" id="PF02383">
    <property type="entry name" value="Syja_N"/>
    <property type="match status" value="1"/>
</dbReference>
<evidence type="ECO:0000259" key="4">
    <source>
        <dbReference type="PROSITE" id="PS51791"/>
    </source>
</evidence>
<dbReference type="Proteomes" id="UP000266861">
    <property type="component" value="Unassembled WGS sequence"/>
</dbReference>
<gene>
    <name evidence="5" type="ORF">Glove_606g57</name>
</gene>
<feature type="domain" description="HSac2" evidence="4">
    <location>
        <begin position="744"/>
        <end position="916"/>
    </location>
</feature>
<organism evidence="5 6">
    <name type="scientific">Diversispora epigaea</name>
    <dbReference type="NCBI Taxonomy" id="1348612"/>
    <lineage>
        <taxon>Eukaryota</taxon>
        <taxon>Fungi</taxon>
        <taxon>Fungi incertae sedis</taxon>
        <taxon>Mucoromycota</taxon>
        <taxon>Glomeromycotina</taxon>
        <taxon>Glomeromycetes</taxon>
        <taxon>Diversisporales</taxon>
        <taxon>Diversisporaceae</taxon>
        <taxon>Diversispora</taxon>
    </lineage>
</organism>
<evidence type="ECO:0008006" key="7">
    <source>
        <dbReference type="Google" id="ProtNLM"/>
    </source>
</evidence>
<dbReference type="GO" id="GO:0046856">
    <property type="term" value="P:phosphatidylinositol dephosphorylation"/>
    <property type="evidence" value="ECO:0007669"/>
    <property type="project" value="TreeGrafter"/>
</dbReference>
<name>A0A397GCS3_9GLOM</name>
<feature type="domain" description="SAC" evidence="3">
    <location>
        <begin position="325"/>
        <end position="672"/>
    </location>
</feature>
<feature type="compositionally biased region" description="Low complexity" evidence="1">
    <location>
        <begin position="230"/>
        <end position="250"/>
    </location>
</feature>
<keyword evidence="2" id="KW-1133">Transmembrane helix</keyword>
<keyword evidence="2" id="KW-0812">Transmembrane</keyword>
<evidence type="ECO:0000256" key="2">
    <source>
        <dbReference type="SAM" id="Phobius"/>
    </source>
</evidence>
<evidence type="ECO:0000313" key="5">
    <source>
        <dbReference type="EMBL" id="RHZ46753.1"/>
    </source>
</evidence>
<dbReference type="SUPFAM" id="SSF101447">
    <property type="entry name" value="Formin homology 2 domain (FH2 domain)"/>
    <property type="match status" value="1"/>
</dbReference>
<feature type="transmembrane region" description="Helical" evidence="2">
    <location>
        <begin position="78"/>
        <end position="96"/>
    </location>
</feature>
<dbReference type="PROSITE" id="PS51791">
    <property type="entry name" value="HSAC2"/>
    <property type="match status" value="1"/>
</dbReference>
<dbReference type="PANTHER" id="PTHR45662:SF7">
    <property type="entry name" value="SACI DOMAIN PROTEIN (AFU_ORTHOLOGUE AFUA_1G15890)"/>
    <property type="match status" value="1"/>
</dbReference>
<evidence type="ECO:0000259" key="3">
    <source>
        <dbReference type="PROSITE" id="PS50275"/>
    </source>
</evidence>
<dbReference type="OrthoDB" id="405996at2759"/>
<keyword evidence="6" id="KW-1185">Reference proteome</keyword>
<sequence length="991" mass="112657">MFFRKRANSKSPLPPPPPPPPTPPPPPLHKKSRLCIDTKFFVLIAENNYLRINSDTGKIEKDSDEEYKASKDARTYDIYGVLGFLELLSAIHIIVITERTNLGKIQGKDVYAIKRVAVIPLDFERAIKILERHPWPSDKEEDKYDQDDSYSRIEEHTQYVSSSVTENTIKVIDPSEISSLSLPPPSPTIVITPILPSSPQKQIGVLFSKVKSAISELGVVGRRGRRKRASSNTSSVSTSSDTSSPSSDSPLDLEDFEWDSVTPNNNFNNDVLEQQQKEKNSSSDILSAVGNLFLKDNNITTSPGTVDIKDPIDKKVMDARIARELATLFRSDAFFFSYELDITTSLQGKFEQKQTMKNQPLWKQAIKSFWWNEHMLQSFIELELHAWILPVMQGFVQIRPCEIDENVFDFIIISRRSRERAGLRYQRRGINEHGNVSNFVETEQIISVKDHEISFLQVRGSIPLFWSQSSYGLKPRPVLERSEIENKSACSKHFDSLIKDYGNIICINLVETCGREAVVGGAFREAVDLYINDYDNEYNDIRHHEKKIEYKEFDFHNECKGMKYENISKLVDMLEKSFNDIGYFWKAKNKESGDDEVHCFQKGIFRTNCMDCLDRTNVVQSSLARKVMNLQLLRLGISEFVDGGISHYEQFENIFNDVWANNGDSISREYAGTSALKGDFTRTGKRNLQGVFNDATNSIARLFQNSFKDFFRQASIDYLLGNHTIEVFQELQRKFEASQPGDAYRWAKVRTTAIDISSSIVILEDEERINGWTFLSPVEPNTLRGKSYEEKVLLLTKKALYVCTFHYRLEKVIQFKRIGLGEITCIEKGEYILSTFYASCVSSEDNYGFVIHYRASGESNRINSGSMRNNNNVNNKSNDGDKRYIAFKTFRNDLVGEATKFASGGGSGSENVGSRISSSPTNYSSENSIKKTSQQIVNEVVVEIVKACGQIGNIIEEGFQIERPIISLEEARKGTGIMAKVGFRFKQALWL</sequence>
<evidence type="ECO:0000256" key="1">
    <source>
        <dbReference type="SAM" id="MobiDB-lite"/>
    </source>
</evidence>
<dbReference type="AlphaFoldDB" id="A0A397GCS3"/>
<dbReference type="PANTHER" id="PTHR45662">
    <property type="entry name" value="PHOSPHATIDYLINOSITIDE PHOSPHATASE SAC1"/>
    <property type="match status" value="1"/>
</dbReference>
<protein>
    <recommendedName>
        <fullName evidence="7">SAC domain-containing protein</fullName>
    </recommendedName>
</protein>
<evidence type="ECO:0000313" key="6">
    <source>
        <dbReference type="Proteomes" id="UP000266861"/>
    </source>
</evidence>
<dbReference type="GO" id="GO:0005783">
    <property type="term" value="C:endoplasmic reticulum"/>
    <property type="evidence" value="ECO:0007669"/>
    <property type="project" value="TreeGrafter"/>
</dbReference>
<feature type="region of interest" description="Disordered" evidence="1">
    <location>
        <begin position="221"/>
        <end position="259"/>
    </location>
</feature>
<dbReference type="EMBL" id="PQFF01000504">
    <property type="protein sequence ID" value="RHZ46753.1"/>
    <property type="molecule type" value="Genomic_DNA"/>
</dbReference>
<dbReference type="InterPro" id="IPR002013">
    <property type="entry name" value="SAC_dom"/>
</dbReference>
<feature type="region of interest" description="Disordered" evidence="1">
    <location>
        <begin position="902"/>
        <end position="929"/>
    </location>
</feature>
<accession>A0A397GCS3</accession>
<feature type="compositionally biased region" description="Low complexity" evidence="1">
    <location>
        <begin position="917"/>
        <end position="927"/>
    </location>
</feature>
<comment type="caution">
    <text evidence="5">The sequence shown here is derived from an EMBL/GenBank/DDBJ whole genome shotgun (WGS) entry which is preliminary data.</text>
</comment>
<dbReference type="InterPro" id="IPR022158">
    <property type="entry name" value="Inositol_phosphatase"/>
</dbReference>
<feature type="compositionally biased region" description="Pro residues" evidence="1">
    <location>
        <begin position="12"/>
        <end position="27"/>
    </location>
</feature>
<keyword evidence="2" id="KW-0472">Membrane</keyword>
<dbReference type="STRING" id="1348612.A0A397GCS3"/>